<dbReference type="PANTHER" id="PTHR22760:SF4">
    <property type="entry name" value="GPI MANNOSYLTRANSFERASE 3"/>
    <property type="match status" value="1"/>
</dbReference>
<comment type="subcellular location">
    <subcellularLocation>
        <location evidence="1 8">Endoplasmic reticulum membrane</location>
        <topology evidence="1 8">Multi-pass membrane protein</topology>
    </subcellularLocation>
</comment>
<dbReference type="CTD" id="38446"/>
<keyword evidence="7 8" id="KW-0472">Membrane</keyword>
<keyword evidence="5 8" id="KW-0256">Endoplasmic reticulum</keyword>
<dbReference type="GO" id="GO:0006506">
    <property type="term" value="P:GPI anchor biosynthetic process"/>
    <property type="evidence" value="ECO:0007669"/>
    <property type="project" value="TreeGrafter"/>
</dbReference>
<sequence length="510" mass="59887">MSLSILGCFTKKLWAYCSIFYLFVLIRLSAVFLVQTFFVPDEYYQSLEVAHKFAFGYGYLTWEWKEGIRSYAYPMIFSFLYKVLKLFAWDSQWAVIYIPRIAQALLSAYSDLCFYRWSGRTHWSLISISTSWFWYYTCSRTLINTFEASLTTIALSQYPWAGRKVDDHFKFITIVTILFVIRPTSAIIWLPLCWHHIRTLKTLDFYSIFMNYIWRGLPVLVGSVALDSYCHGSLIITAYKFAKVNVFSNIGVLYGTHPWHWYLTSGIVTVLGIQILPFLMAVYVILKNKQNYPNEVALLQASMFSIFVLSCLSHKEARFLLPLLPIMLFISSKYLFTWTKKATQLRTYLVLAVIFLGNLFPAWYVGYNHQRGTLDVMHHLNQVALEAEYIKPQFLFLMPCHSTPLYSYFHETVHARFLTCNPNFLNIEGYVDEADQFYADPEGWWNNKYPPGAQIPTHIICFDTIDSFFETNVLNRYERKHQFFHTNFPIDPRIGRYVVVLELKSNFEGR</sequence>
<dbReference type="Proteomes" id="UP000019118">
    <property type="component" value="Unassembled WGS sequence"/>
</dbReference>
<keyword evidence="6 8" id="KW-1133">Transmembrane helix</keyword>
<keyword evidence="3" id="KW-0808">Transferase</keyword>
<dbReference type="InterPro" id="IPR005599">
    <property type="entry name" value="GPI_mannosylTrfase"/>
</dbReference>
<evidence type="ECO:0000256" key="7">
    <source>
        <dbReference type="ARBA" id="ARBA00023136"/>
    </source>
</evidence>
<dbReference type="PANTHER" id="PTHR22760">
    <property type="entry name" value="GLYCOSYLTRANSFERASE"/>
    <property type="match status" value="1"/>
</dbReference>
<dbReference type="EnsemblMetazoa" id="XM_019912349.1">
    <property type="protein sequence ID" value="XP_019767908.1"/>
    <property type="gene ID" value="LOC109542895"/>
</dbReference>
<dbReference type="GeneID" id="109542895"/>
<comment type="similarity">
    <text evidence="8">Belongs to the glycosyltransferase 22 family.</text>
</comment>
<evidence type="ECO:0000313" key="9">
    <source>
        <dbReference type="EnsemblMetazoa" id="XP_019767908.1"/>
    </source>
</evidence>
<feature type="transmembrane region" description="Helical" evidence="8">
    <location>
        <begin position="212"/>
        <end position="239"/>
    </location>
</feature>
<protein>
    <recommendedName>
        <fullName evidence="8">Mannosyltransferase</fullName>
        <ecNumber evidence="8">2.4.1.-</ecNumber>
    </recommendedName>
</protein>
<dbReference type="KEGG" id="dpa:109542895"/>
<name>A0AAR5Q3V1_DENPD</name>
<keyword evidence="4 8" id="KW-0812">Transmembrane</keyword>
<reference evidence="10" key="1">
    <citation type="journal article" date="2013" name="Genome Biol.">
        <title>Draft genome of the mountain pine beetle, Dendroctonus ponderosae Hopkins, a major forest pest.</title>
        <authorList>
            <person name="Keeling C.I."/>
            <person name="Yuen M.M."/>
            <person name="Liao N.Y."/>
            <person name="Docking T.R."/>
            <person name="Chan S.K."/>
            <person name="Taylor G.A."/>
            <person name="Palmquist D.L."/>
            <person name="Jackman S.D."/>
            <person name="Nguyen A."/>
            <person name="Li M."/>
            <person name="Henderson H."/>
            <person name="Janes J.K."/>
            <person name="Zhao Y."/>
            <person name="Pandoh P."/>
            <person name="Moore R."/>
            <person name="Sperling F.A."/>
            <person name="Huber D.P."/>
            <person name="Birol I."/>
            <person name="Jones S.J."/>
            <person name="Bohlmann J."/>
        </authorList>
    </citation>
    <scope>NUCLEOTIDE SEQUENCE</scope>
</reference>
<dbReference type="RefSeq" id="XP_019767908.1">
    <property type="nucleotide sequence ID" value="XM_019912349.2"/>
</dbReference>
<evidence type="ECO:0000256" key="6">
    <source>
        <dbReference type="ARBA" id="ARBA00022989"/>
    </source>
</evidence>
<dbReference type="GO" id="GO:0005789">
    <property type="term" value="C:endoplasmic reticulum membrane"/>
    <property type="evidence" value="ECO:0007669"/>
    <property type="project" value="UniProtKB-SubCell"/>
</dbReference>
<evidence type="ECO:0000256" key="5">
    <source>
        <dbReference type="ARBA" id="ARBA00022824"/>
    </source>
</evidence>
<feature type="transmembrane region" description="Helical" evidence="8">
    <location>
        <begin position="319"/>
        <end position="336"/>
    </location>
</feature>
<feature type="transmembrane region" description="Helical" evidence="8">
    <location>
        <begin position="296"/>
        <end position="313"/>
    </location>
</feature>
<feature type="transmembrane region" description="Helical" evidence="8">
    <location>
        <begin position="348"/>
        <end position="367"/>
    </location>
</feature>
<organism evidence="9 10">
    <name type="scientific">Dendroctonus ponderosae</name>
    <name type="common">Mountain pine beetle</name>
    <dbReference type="NCBI Taxonomy" id="77166"/>
    <lineage>
        <taxon>Eukaryota</taxon>
        <taxon>Metazoa</taxon>
        <taxon>Ecdysozoa</taxon>
        <taxon>Arthropoda</taxon>
        <taxon>Hexapoda</taxon>
        <taxon>Insecta</taxon>
        <taxon>Pterygota</taxon>
        <taxon>Neoptera</taxon>
        <taxon>Endopterygota</taxon>
        <taxon>Coleoptera</taxon>
        <taxon>Polyphaga</taxon>
        <taxon>Cucujiformia</taxon>
        <taxon>Curculionidae</taxon>
        <taxon>Scolytinae</taxon>
        <taxon>Dendroctonus</taxon>
    </lineage>
</organism>
<proteinExistence type="inferred from homology"/>
<reference evidence="9" key="2">
    <citation type="submission" date="2024-08" db="UniProtKB">
        <authorList>
            <consortium name="EnsemblMetazoa"/>
        </authorList>
    </citation>
    <scope>IDENTIFICATION</scope>
</reference>
<evidence type="ECO:0000256" key="2">
    <source>
        <dbReference type="ARBA" id="ARBA00022676"/>
    </source>
</evidence>
<evidence type="ECO:0000256" key="3">
    <source>
        <dbReference type="ARBA" id="ARBA00022679"/>
    </source>
</evidence>
<evidence type="ECO:0000256" key="1">
    <source>
        <dbReference type="ARBA" id="ARBA00004477"/>
    </source>
</evidence>
<dbReference type="GO" id="GO:0000026">
    <property type="term" value="F:alpha-1,2-mannosyltransferase activity"/>
    <property type="evidence" value="ECO:0007669"/>
    <property type="project" value="TreeGrafter"/>
</dbReference>
<evidence type="ECO:0000256" key="4">
    <source>
        <dbReference type="ARBA" id="ARBA00022692"/>
    </source>
</evidence>
<dbReference type="AlphaFoldDB" id="A0AAR5Q3V1"/>
<keyword evidence="10" id="KW-1185">Reference proteome</keyword>
<feature type="transmembrane region" description="Helical" evidence="8">
    <location>
        <begin position="13"/>
        <end position="38"/>
    </location>
</feature>
<feature type="transmembrane region" description="Helical" evidence="8">
    <location>
        <begin position="171"/>
        <end position="192"/>
    </location>
</feature>
<dbReference type="EC" id="2.4.1.-" evidence="8"/>
<feature type="transmembrane region" description="Helical" evidence="8">
    <location>
        <begin position="259"/>
        <end position="284"/>
    </location>
</feature>
<dbReference type="Pfam" id="PF03901">
    <property type="entry name" value="Glyco_transf_22"/>
    <property type="match status" value="1"/>
</dbReference>
<keyword evidence="2 8" id="KW-0328">Glycosyltransferase</keyword>
<accession>A0AAR5Q3V1</accession>
<evidence type="ECO:0000256" key="8">
    <source>
        <dbReference type="RuleBase" id="RU363075"/>
    </source>
</evidence>
<evidence type="ECO:0000313" key="10">
    <source>
        <dbReference type="Proteomes" id="UP000019118"/>
    </source>
</evidence>